<organism evidence="10 11">
    <name type="scientific">Saccharopolyspora shandongensis</name>
    <dbReference type="NCBI Taxonomy" id="418495"/>
    <lineage>
        <taxon>Bacteria</taxon>
        <taxon>Bacillati</taxon>
        <taxon>Actinomycetota</taxon>
        <taxon>Actinomycetes</taxon>
        <taxon>Pseudonocardiales</taxon>
        <taxon>Pseudonocardiaceae</taxon>
        <taxon>Saccharopolyspora</taxon>
    </lineage>
</organism>
<proteinExistence type="inferred from homology"/>
<sequence length="487" mass="51255">MAAGGALLYAASPPRALWWLAPLSFTLLALGICGRRARCGFALGMLFGSAYLLPLLKWLYDFLGAEFGVWPWIGVVAVESLFFGLAGAGIARVSALPGSPVWMAALVVGSEALRSRVPFGGFPWGRIGFTQTGGAFLPLAAFGGAALVAFAVALVGFGLAALLLHLRWRSPAWRGLAVMTVLPVAAGAASIPLVSTGSADRTINVAIVQGNAPDSGLGLMGKAAQMRADHIAEAERLVEDVRARRLPKPDLVILPESSNTFDSVREDAQLDRIADELGVPLVVGGSASDETGVPSNRMIRWEPGVGPTDEYAKQQLVPFSEFIPLRTIAGAVTPFVENFPRDMEPGDRAGVFEMSAARLGLATCYEVAYDHVLGDAVRGGAQLLAVPTNNAWFGRTAMTYQQLAMSSLRAVEHGRAVVVAATTGVSALVLPDGSVTRTTRQFTAERLVVQAPIRSGTTLATRLGSAPEWVLVALGGAAVLFGSRRRP</sequence>
<dbReference type="Pfam" id="PF00795">
    <property type="entry name" value="CN_hydrolase"/>
    <property type="match status" value="1"/>
</dbReference>
<dbReference type="InterPro" id="IPR003010">
    <property type="entry name" value="C-N_Hydrolase"/>
</dbReference>
<accession>A0A1H3E2T2</accession>
<dbReference type="GO" id="GO:0016410">
    <property type="term" value="F:N-acyltransferase activity"/>
    <property type="evidence" value="ECO:0007669"/>
    <property type="project" value="UniProtKB-UniRule"/>
</dbReference>
<feature type="transmembrane region" description="Helical" evidence="8">
    <location>
        <begin position="176"/>
        <end position="194"/>
    </location>
</feature>
<keyword evidence="3 8" id="KW-0808">Transferase</keyword>
<dbReference type="AlphaFoldDB" id="A0A1H3E2T2"/>
<reference evidence="11" key="1">
    <citation type="submission" date="2016-10" db="EMBL/GenBank/DDBJ databases">
        <authorList>
            <person name="Varghese N."/>
            <person name="Submissions S."/>
        </authorList>
    </citation>
    <scope>NUCLEOTIDE SEQUENCE [LARGE SCALE GENOMIC DNA]</scope>
    <source>
        <strain evidence="11">CGMCC 4.3530</strain>
    </source>
</reference>
<gene>
    <name evidence="8" type="primary">lnt</name>
    <name evidence="10" type="ORF">SAMN05216215_101451</name>
</gene>
<keyword evidence="10" id="KW-0449">Lipoprotein</keyword>
<evidence type="ECO:0000259" key="9">
    <source>
        <dbReference type="PROSITE" id="PS50263"/>
    </source>
</evidence>
<dbReference type="HAMAP" id="MF_01148">
    <property type="entry name" value="Lnt"/>
    <property type="match status" value="1"/>
</dbReference>
<comment type="pathway">
    <text evidence="8">Protein modification; lipoprotein biosynthesis (N-acyl transfer).</text>
</comment>
<evidence type="ECO:0000313" key="10">
    <source>
        <dbReference type="EMBL" id="SDX72219.1"/>
    </source>
</evidence>
<comment type="function">
    <text evidence="8">Catalyzes the phospholipid dependent N-acylation of the N-terminal cysteine of apolipoprotein, the last step in lipoprotein maturation.</text>
</comment>
<dbReference type="EC" id="2.3.1.269" evidence="8"/>
<comment type="similarity">
    <text evidence="8">Belongs to the CN hydrolase family. Apolipoprotein N-acyltransferase subfamily.</text>
</comment>
<evidence type="ECO:0000256" key="6">
    <source>
        <dbReference type="ARBA" id="ARBA00023136"/>
    </source>
</evidence>
<dbReference type="InterPro" id="IPR036526">
    <property type="entry name" value="C-N_Hydrolase_sf"/>
</dbReference>
<dbReference type="InterPro" id="IPR045378">
    <property type="entry name" value="LNT_N"/>
</dbReference>
<comment type="subcellular location">
    <subcellularLocation>
        <location evidence="1 8">Cell membrane</location>
        <topology evidence="1 8">Multi-pass membrane protein</topology>
    </subcellularLocation>
</comment>
<dbReference type="SUPFAM" id="SSF56317">
    <property type="entry name" value="Carbon-nitrogen hydrolase"/>
    <property type="match status" value="1"/>
</dbReference>
<evidence type="ECO:0000256" key="7">
    <source>
        <dbReference type="ARBA" id="ARBA00023315"/>
    </source>
</evidence>
<comment type="catalytic activity">
    <reaction evidence="8">
        <text>N-terminal S-1,2-diacyl-sn-glyceryl-L-cysteinyl-[lipoprotein] + a glycerophospholipid = N-acyl-S-1,2-diacyl-sn-glyceryl-L-cysteinyl-[lipoprotein] + a 2-acyl-sn-glycero-3-phospholipid + H(+)</text>
        <dbReference type="Rhea" id="RHEA:48228"/>
        <dbReference type="Rhea" id="RHEA-COMP:14681"/>
        <dbReference type="Rhea" id="RHEA-COMP:14684"/>
        <dbReference type="ChEBI" id="CHEBI:15378"/>
        <dbReference type="ChEBI" id="CHEBI:136912"/>
        <dbReference type="ChEBI" id="CHEBI:140656"/>
        <dbReference type="ChEBI" id="CHEBI:140657"/>
        <dbReference type="ChEBI" id="CHEBI:140660"/>
        <dbReference type="EC" id="2.3.1.269"/>
    </reaction>
</comment>
<evidence type="ECO:0000313" key="11">
    <source>
        <dbReference type="Proteomes" id="UP000199529"/>
    </source>
</evidence>
<feature type="domain" description="CN hydrolase" evidence="9">
    <location>
        <begin position="203"/>
        <end position="455"/>
    </location>
</feature>
<feature type="transmembrane region" description="Helical" evidence="8">
    <location>
        <begin position="16"/>
        <end position="34"/>
    </location>
</feature>
<keyword evidence="4 8" id="KW-0812">Transmembrane</keyword>
<dbReference type="Pfam" id="PF20154">
    <property type="entry name" value="LNT_N"/>
    <property type="match status" value="1"/>
</dbReference>
<comment type="caution">
    <text evidence="8">Lacks conserved residue(s) required for the propagation of feature annotation.</text>
</comment>
<dbReference type="Proteomes" id="UP000199529">
    <property type="component" value="Unassembled WGS sequence"/>
</dbReference>
<evidence type="ECO:0000256" key="2">
    <source>
        <dbReference type="ARBA" id="ARBA00022475"/>
    </source>
</evidence>
<keyword evidence="7 8" id="KW-0012">Acyltransferase</keyword>
<dbReference type="NCBIfam" id="TIGR00546">
    <property type="entry name" value="lnt"/>
    <property type="match status" value="1"/>
</dbReference>
<feature type="transmembrane region" description="Helical" evidence="8">
    <location>
        <begin position="139"/>
        <end position="164"/>
    </location>
</feature>
<dbReference type="GO" id="GO:0005886">
    <property type="term" value="C:plasma membrane"/>
    <property type="evidence" value="ECO:0007669"/>
    <property type="project" value="UniProtKB-SubCell"/>
</dbReference>
<feature type="transmembrane region" description="Helical" evidence="8">
    <location>
        <begin position="41"/>
        <end position="60"/>
    </location>
</feature>
<dbReference type="CDD" id="cd07571">
    <property type="entry name" value="ALP_N-acyl_transferase"/>
    <property type="match status" value="1"/>
</dbReference>
<dbReference type="EMBL" id="FNOK01000014">
    <property type="protein sequence ID" value="SDX72219.1"/>
    <property type="molecule type" value="Genomic_DNA"/>
</dbReference>
<dbReference type="Gene3D" id="3.60.110.10">
    <property type="entry name" value="Carbon-nitrogen hydrolase"/>
    <property type="match status" value="1"/>
</dbReference>
<dbReference type="UniPathway" id="UPA00666"/>
<dbReference type="STRING" id="418495.SAMN05216215_101451"/>
<evidence type="ECO:0000256" key="8">
    <source>
        <dbReference type="HAMAP-Rule" id="MF_01148"/>
    </source>
</evidence>
<evidence type="ECO:0000256" key="4">
    <source>
        <dbReference type="ARBA" id="ARBA00022692"/>
    </source>
</evidence>
<dbReference type="InterPro" id="IPR004563">
    <property type="entry name" value="Apolipo_AcylTrfase"/>
</dbReference>
<dbReference type="GO" id="GO:0042158">
    <property type="term" value="P:lipoprotein biosynthetic process"/>
    <property type="evidence" value="ECO:0007669"/>
    <property type="project" value="UniProtKB-UniRule"/>
</dbReference>
<keyword evidence="5 8" id="KW-1133">Transmembrane helix</keyword>
<evidence type="ECO:0000256" key="1">
    <source>
        <dbReference type="ARBA" id="ARBA00004651"/>
    </source>
</evidence>
<keyword evidence="6 8" id="KW-0472">Membrane</keyword>
<dbReference type="RefSeq" id="WP_245761200.1">
    <property type="nucleotide sequence ID" value="NZ_FNOK01000014.1"/>
</dbReference>
<keyword evidence="2 8" id="KW-1003">Cell membrane</keyword>
<dbReference type="PANTHER" id="PTHR38686">
    <property type="entry name" value="APOLIPOPROTEIN N-ACYLTRANSFERASE"/>
    <property type="match status" value="1"/>
</dbReference>
<evidence type="ECO:0000256" key="5">
    <source>
        <dbReference type="ARBA" id="ARBA00022989"/>
    </source>
</evidence>
<keyword evidence="11" id="KW-1185">Reference proteome</keyword>
<protein>
    <recommendedName>
        <fullName evidence="8">Apolipoprotein N-acyltransferase</fullName>
        <shortName evidence="8">ALP N-acyltransferase</shortName>
        <ecNumber evidence="8">2.3.1.269</ecNumber>
    </recommendedName>
</protein>
<dbReference type="PANTHER" id="PTHR38686:SF1">
    <property type="entry name" value="APOLIPOPROTEIN N-ACYLTRANSFERASE"/>
    <property type="match status" value="1"/>
</dbReference>
<name>A0A1H3E2T2_9PSEU</name>
<feature type="transmembrane region" description="Helical" evidence="8">
    <location>
        <begin position="72"/>
        <end position="93"/>
    </location>
</feature>
<evidence type="ECO:0000256" key="3">
    <source>
        <dbReference type="ARBA" id="ARBA00022679"/>
    </source>
</evidence>
<dbReference type="PROSITE" id="PS50263">
    <property type="entry name" value="CN_HYDROLASE"/>
    <property type="match status" value="1"/>
</dbReference>